<feature type="transmembrane region" description="Helical" evidence="1">
    <location>
        <begin position="7"/>
        <end position="26"/>
    </location>
</feature>
<protein>
    <submittedName>
        <fullName evidence="2">Uncharacterized protein</fullName>
    </submittedName>
</protein>
<feature type="transmembrane region" description="Helical" evidence="1">
    <location>
        <begin position="197"/>
        <end position="219"/>
    </location>
</feature>
<evidence type="ECO:0000256" key="1">
    <source>
        <dbReference type="SAM" id="Phobius"/>
    </source>
</evidence>
<dbReference type="AlphaFoldDB" id="A0A3S9SIF8"/>
<dbReference type="EMBL" id="CP034670">
    <property type="protein sequence ID" value="AZR59313.1"/>
    <property type="molecule type" value="Genomic_DNA"/>
</dbReference>
<sequence length="313" mass="36740">MYEENLFFYFLINLVWYFIGVATLGFKVSGLNTTSNLLLNFLWCVCLWAAVCFPDFWYRLILGEDAYLFREEEKFQDILDVIQDEESREEAAAYLEESSSRLMRRSEILALGFLFMVLLFDAFYCKAWMKNLALVWQPDWVTACIDWVKSHLNMPPINEGWDLFYLDFGDSETDHILKAKFGDEFQFIQTPFSNTLFFYHFIRCVLFVPIVAALSYVLWQPMQLMGNSDKDPANIRSIMGFIRACAWSIVMGFFLVLISYALIAGITRFAEYILFAKGIGVLSFMYFFIALPVRFFAGWLVFFKRVVLKLIFR</sequence>
<feature type="transmembrane region" description="Helical" evidence="1">
    <location>
        <begin position="240"/>
        <end position="263"/>
    </location>
</feature>
<gene>
    <name evidence="2" type="ORF">ELB75_04310</name>
</gene>
<evidence type="ECO:0000313" key="3">
    <source>
        <dbReference type="Proteomes" id="UP000282435"/>
    </source>
</evidence>
<reference evidence="2 3" key="1">
    <citation type="submission" date="2018-12" db="EMBL/GenBank/DDBJ databases">
        <title>Genome sequencing of Eikenella corrodens KCOM 3110 (= JS217).</title>
        <authorList>
            <person name="Koo J.-K."/>
            <person name="Park S.-N."/>
            <person name="Lim Y.K."/>
        </authorList>
    </citation>
    <scope>NUCLEOTIDE SEQUENCE [LARGE SCALE GENOMIC DNA]</scope>
    <source>
        <strain evidence="2 3">KCOM 3110</strain>
    </source>
</reference>
<proteinExistence type="predicted"/>
<feature type="transmembrane region" description="Helical" evidence="1">
    <location>
        <begin position="108"/>
        <end position="129"/>
    </location>
</feature>
<name>A0A3S9SIF8_EIKCO</name>
<keyword evidence="1" id="KW-0812">Transmembrane</keyword>
<evidence type="ECO:0000313" key="2">
    <source>
        <dbReference type="EMBL" id="AZR59313.1"/>
    </source>
</evidence>
<dbReference type="Proteomes" id="UP000282435">
    <property type="component" value="Chromosome"/>
</dbReference>
<feature type="transmembrane region" description="Helical" evidence="1">
    <location>
        <begin position="283"/>
        <end position="303"/>
    </location>
</feature>
<keyword evidence="1" id="KW-0472">Membrane</keyword>
<accession>A0A3S9SIF8</accession>
<feature type="transmembrane region" description="Helical" evidence="1">
    <location>
        <begin position="38"/>
        <end position="58"/>
    </location>
</feature>
<keyword evidence="1" id="KW-1133">Transmembrane helix</keyword>
<organism evidence="2 3">
    <name type="scientific">Eikenella corrodens</name>
    <dbReference type="NCBI Taxonomy" id="539"/>
    <lineage>
        <taxon>Bacteria</taxon>
        <taxon>Pseudomonadati</taxon>
        <taxon>Pseudomonadota</taxon>
        <taxon>Betaproteobacteria</taxon>
        <taxon>Neisseriales</taxon>
        <taxon>Neisseriaceae</taxon>
        <taxon>Eikenella</taxon>
    </lineage>
</organism>